<keyword evidence="5 6" id="KW-0472">Membrane</keyword>
<evidence type="ECO:0000256" key="5">
    <source>
        <dbReference type="ARBA" id="ARBA00023136"/>
    </source>
</evidence>
<dbReference type="SUPFAM" id="SSF53649">
    <property type="entry name" value="Alkaline phosphatase-like"/>
    <property type="match status" value="1"/>
</dbReference>
<evidence type="ECO:0000256" key="2">
    <source>
        <dbReference type="ARBA" id="ARBA00022475"/>
    </source>
</evidence>
<evidence type="ECO:0000256" key="3">
    <source>
        <dbReference type="ARBA" id="ARBA00022692"/>
    </source>
</evidence>
<evidence type="ECO:0000313" key="9">
    <source>
        <dbReference type="Proteomes" id="UP000608513"/>
    </source>
</evidence>
<accession>A0A923SAI6</accession>
<keyword evidence="4 6" id="KW-1133">Transmembrane helix</keyword>
<dbReference type="Gene3D" id="3.40.720.10">
    <property type="entry name" value="Alkaline Phosphatase, subunit A"/>
    <property type="match status" value="1"/>
</dbReference>
<keyword evidence="9" id="KW-1185">Reference proteome</keyword>
<proteinExistence type="predicted"/>
<dbReference type="GO" id="GO:0005886">
    <property type="term" value="C:plasma membrane"/>
    <property type="evidence" value="ECO:0007669"/>
    <property type="project" value="UniProtKB-SubCell"/>
</dbReference>
<dbReference type="Pfam" id="PF00884">
    <property type="entry name" value="Sulfatase"/>
    <property type="match status" value="1"/>
</dbReference>
<feature type="domain" description="Sulfatase N-terminal" evidence="7">
    <location>
        <begin position="147"/>
        <end position="425"/>
    </location>
</feature>
<evidence type="ECO:0000256" key="4">
    <source>
        <dbReference type="ARBA" id="ARBA00022989"/>
    </source>
</evidence>
<feature type="transmembrane region" description="Helical" evidence="6">
    <location>
        <begin position="100"/>
        <end position="124"/>
    </location>
</feature>
<dbReference type="PANTHER" id="PTHR47371:SF3">
    <property type="entry name" value="PHOSPHOGLYCEROL TRANSFERASE I"/>
    <property type="match status" value="1"/>
</dbReference>
<reference evidence="8" key="1">
    <citation type="submission" date="2020-08" db="EMBL/GenBank/DDBJ databases">
        <title>Ramlibacter sp. USB13 16S ribosomal RNA gene genome sequencing and assembly.</title>
        <authorList>
            <person name="Kang M."/>
        </authorList>
    </citation>
    <scope>NUCLEOTIDE SEQUENCE</scope>
    <source>
        <strain evidence="8">USB13</strain>
    </source>
</reference>
<keyword evidence="2" id="KW-1003">Cell membrane</keyword>
<keyword evidence="3 6" id="KW-0812">Transmembrane</keyword>
<name>A0A923SAI6_9BURK</name>
<dbReference type="InterPro" id="IPR050448">
    <property type="entry name" value="OpgB/LTA_synthase_biosynth"/>
</dbReference>
<dbReference type="PANTHER" id="PTHR47371">
    <property type="entry name" value="LIPOTEICHOIC ACID SYNTHASE"/>
    <property type="match status" value="1"/>
</dbReference>
<dbReference type="GO" id="GO:0016787">
    <property type="term" value="F:hydrolase activity"/>
    <property type="evidence" value="ECO:0007669"/>
    <property type="project" value="UniProtKB-KW"/>
</dbReference>
<organism evidence="8 9">
    <name type="scientific">Ramlibacter cellulosilyticus</name>
    <dbReference type="NCBI Taxonomy" id="2764187"/>
    <lineage>
        <taxon>Bacteria</taxon>
        <taxon>Pseudomonadati</taxon>
        <taxon>Pseudomonadota</taxon>
        <taxon>Betaproteobacteria</taxon>
        <taxon>Burkholderiales</taxon>
        <taxon>Comamonadaceae</taxon>
        <taxon>Ramlibacter</taxon>
    </lineage>
</organism>
<dbReference type="InterPro" id="IPR017850">
    <property type="entry name" value="Alkaline_phosphatase_core_sf"/>
</dbReference>
<gene>
    <name evidence="8" type="ORF">H8N03_07635</name>
</gene>
<evidence type="ECO:0000256" key="1">
    <source>
        <dbReference type="ARBA" id="ARBA00004651"/>
    </source>
</evidence>
<feature type="transmembrane region" description="Helical" evidence="6">
    <location>
        <begin position="7"/>
        <end position="27"/>
    </location>
</feature>
<feature type="transmembrane region" description="Helical" evidence="6">
    <location>
        <begin position="62"/>
        <end position="88"/>
    </location>
</feature>
<evidence type="ECO:0000259" key="7">
    <source>
        <dbReference type="Pfam" id="PF00884"/>
    </source>
</evidence>
<evidence type="ECO:0000256" key="6">
    <source>
        <dbReference type="SAM" id="Phobius"/>
    </source>
</evidence>
<dbReference type="CDD" id="cd16015">
    <property type="entry name" value="LTA_synthase"/>
    <property type="match status" value="1"/>
</dbReference>
<dbReference type="InterPro" id="IPR000917">
    <property type="entry name" value="Sulfatase_N"/>
</dbReference>
<comment type="caution">
    <text evidence="8">The sequence shown here is derived from an EMBL/GenBank/DDBJ whole genome shotgun (WGS) entry which is preliminary data.</text>
</comment>
<protein>
    <submittedName>
        <fullName evidence="8">Sulfatase-like hydrolase/transferase</fullName>
    </submittedName>
</protein>
<dbReference type="Proteomes" id="UP000608513">
    <property type="component" value="Unassembled WGS sequence"/>
</dbReference>
<dbReference type="EMBL" id="JACORT010000002">
    <property type="protein sequence ID" value="MBC5782814.1"/>
    <property type="molecule type" value="Genomic_DNA"/>
</dbReference>
<keyword evidence="8" id="KW-0378">Hydrolase</keyword>
<dbReference type="AlphaFoldDB" id="A0A923SAI6"/>
<comment type="subcellular location">
    <subcellularLocation>
        <location evidence="1">Cell membrane</location>
        <topology evidence="1">Multi-pass membrane protein</topology>
    </subcellularLocation>
</comment>
<dbReference type="RefSeq" id="WP_187075558.1">
    <property type="nucleotide sequence ID" value="NZ_JACORT010000002.1"/>
</dbReference>
<sequence length="477" mass="52835">MLPPSWSLLRLAAYLVPFMAIGVLYWLHATFGDVTVDQALWHLQYAEGAAIRISEIFYVECAVYGFVLPLVAALVVSLAHLAIAPYLGGWPRKLLRAGPAAAGFAAVGLFCAQFSVVSYAAAYLEPDRFAQEYVDPSRVQLVPERRRNLVLIYAESMEASYGDAHMFGRDLLAPLHALGGRSYGWYRPAVGATWTMAGMVATQCGVPLKVYSEVDVRPRGEDRVFLPGAHCLGDVLQARGYRNVFMGGVSLSFAGKGRFLKDHGYQETWGRDEWEAKGARPEEFNAWGMWDGNLFQRAKERLDQLHASGQPFNLTLLTLNTHNPFGFLSPRCRARGVDTFEGIVGCSAERIAEFISYARERGYLEDTVVVVIGDHLAVPNPVYDRLVQAPRRGMFNLFLGKDLPPPNRDELLPFDLFPTLVELTGARVTGDRLALGYSAVGHAEADPPPDRAEAWAQSAMRPSSRYDLLWDARASDD</sequence>
<evidence type="ECO:0000313" key="8">
    <source>
        <dbReference type="EMBL" id="MBC5782814.1"/>
    </source>
</evidence>